<dbReference type="GO" id="GO:0009251">
    <property type="term" value="P:glucan catabolic process"/>
    <property type="evidence" value="ECO:0007669"/>
    <property type="project" value="TreeGrafter"/>
</dbReference>
<feature type="region of interest" description="Disordered" evidence="1">
    <location>
        <begin position="81"/>
        <end position="133"/>
    </location>
</feature>
<feature type="compositionally biased region" description="Basic and acidic residues" evidence="1">
    <location>
        <begin position="239"/>
        <end position="255"/>
    </location>
</feature>
<dbReference type="PANTHER" id="PTHR10963">
    <property type="entry name" value="GLYCOSYL HYDROLASE-RELATED"/>
    <property type="match status" value="1"/>
</dbReference>
<feature type="compositionally biased region" description="Low complexity" evidence="1">
    <location>
        <begin position="120"/>
        <end position="133"/>
    </location>
</feature>
<evidence type="ECO:0000256" key="2">
    <source>
        <dbReference type="SAM" id="Phobius"/>
    </source>
</evidence>
<feature type="region of interest" description="Disordered" evidence="1">
    <location>
        <begin position="228"/>
        <end position="280"/>
    </location>
</feature>
<keyword evidence="5" id="KW-1185">Reference proteome</keyword>
<gene>
    <name evidence="4" type="ORF">SNEC2469_LOCUS8697</name>
</gene>
<dbReference type="Gene3D" id="2.60.120.200">
    <property type="match status" value="1"/>
</dbReference>
<dbReference type="PROSITE" id="PS51762">
    <property type="entry name" value="GH16_2"/>
    <property type="match status" value="1"/>
</dbReference>
<name>A0A812PDF4_9DINO</name>
<proteinExistence type="predicted"/>
<evidence type="ECO:0000256" key="1">
    <source>
        <dbReference type="SAM" id="MobiDB-lite"/>
    </source>
</evidence>
<feature type="transmembrane region" description="Helical" evidence="2">
    <location>
        <begin position="38"/>
        <end position="56"/>
    </location>
</feature>
<dbReference type="InterPro" id="IPR000757">
    <property type="entry name" value="Beta-glucanase-like"/>
</dbReference>
<reference evidence="4" key="1">
    <citation type="submission" date="2021-02" db="EMBL/GenBank/DDBJ databases">
        <authorList>
            <person name="Dougan E. K."/>
            <person name="Rhodes N."/>
            <person name="Thang M."/>
            <person name="Chan C."/>
        </authorList>
    </citation>
    <scope>NUCLEOTIDE SEQUENCE</scope>
</reference>
<dbReference type="EMBL" id="CAJNJA010014264">
    <property type="protein sequence ID" value="CAE7338900.1"/>
    <property type="molecule type" value="Genomic_DNA"/>
</dbReference>
<dbReference type="OrthoDB" id="426982at2759"/>
<sequence>DVYQKVDAATLAAQAPVVVSDATGGDIDGAPNSNKTGLVSFFVLAALAGAFVFLYYRNASVKSRVDEYTGRVHQLWLNWRDEESEEESPKKAAAASPKNDSGSLTPRGGRARNLEFGMEPPSVSRSPSRPSVPQQMMAAVKSIGSVVRTPSRPSTASKDASGGFVARAPTGGSFQRVATAGSPSGSLRLQHTAGSPSGGGWCMNGIVHPYEVLLNALLLGAGSLNSNWSPDDDVGGAAKAEESDMRAQRWSDHTQRQSRHRMLANEGPGRSLAGAPSSTEYQRSESYMGQDFFGHFTFYTGADPTHGTVKFLDEAAAWNEKLLSISDSRVLIRSDNTTVVPEGEGRKALRIESKTRYNSGLFVLQMDHVPTACGAWPAFWMFGDDAQHVWPRWGEFDIWEAIHTQNAATTTLHTRENCDQRAVNEGIDFQGQGWAVGTQSNKAKNCWVHANAEYDNQGCGQKLQDGSAGPKFNVQGGGTFIAEWDPVVNKRLRTWFFPTGQEPPLGDNPNPDTFGMPNSFFTLNEKWCSSGHFHNMRMVFDVTFCGDYAGGTFHSSCPEIQMSCAEYVRSKPSAFSEAFWSIRRLDVYHSKAVQALANHDQQGTAWTAILASLAAAVLLSVVLYYYCSRQRVVAIGQALTAPMKSDNKLQLPINKATRSGAGGLVTRISAACEVYLESEAGGNVAEPEVEPAPPGLSWRRLWLMFCCANEDKRTPNKAQGGTRPIGYDEVHPTSPTRTPSRTGEVTPMQPTLRKEGSAGRVGSGVLVRAPSGALVDQVVDRSEYIFGPVDSIGLGKGGCASPNKMRQWPQGSLEISVDHPDAIQVLLADGPGFGFADVCIQELCLHVVVAGGTANTHKQSILPIV</sequence>
<feature type="non-terminal residue" evidence="4">
    <location>
        <position position="1"/>
    </location>
</feature>
<keyword evidence="2" id="KW-0472">Membrane</keyword>
<keyword evidence="2" id="KW-1133">Transmembrane helix</keyword>
<dbReference type="PANTHER" id="PTHR10963:SF24">
    <property type="entry name" value="GLYCOSIDASE C21B10.07-RELATED"/>
    <property type="match status" value="1"/>
</dbReference>
<accession>A0A812PDF4</accession>
<protein>
    <recommendedName>
        <fullName evidence="3">GH16 domain-containing protein</fullName>
    </recommendedName>
</protein>
<organism evidence="4 5">
    <name type="scientific">Symbiodinium necroappetens</name>
    <dbReference type="NCBI Taxonomy" id="1628268"/>
    <lineage>
        <taxon>Eukaryota</taxon>
        <taxon>Sar</taxon>
        <taxon>Alveolata</taxon>
        <taxon>Dinophyceae</taxon>
        <taxon>Suessiales</taxon>
        <taxon>Symbiodiniaceae</taxon>
        <taxon>Symbiodinium</taxon>
    </lineage>
</organism>
<dbReference type="GO" id="GO:0004553">
    <property type="term" value="F:hydrolase activity, hydrolyzing O-glycosyl compounds"/>
    <property type="evidence" value="ECO:0007669"/>
    <property type="project" value="InterPro"/>
</dbReference>
<feature type="compositionally biased region" description="Low complexity" evidence="1">
    <location>
        <begin position="732"/>
        <end position="742"/>
    </location>
</feature>
<dbReference type="InterPro" id="IPR050546">
    <property type="entry name" value="Glycosyl_Hydrlase_16"/>
</dbReference>
<dbReference type="Proteomes" id="UP000601435">
    <property type="component" value="Unassembled WGS sequence"/>
</dbReference>
<feature type="region of interest" description="Disordered" evidence="1">
    <location>
        <begin position="714"/>
        <end position="759"/>
    </location>
</feature>
<evidence type="ECO:0000259" key="3">
    <source>
        <dbReference type="PROSITE" id="PS51762"/>
    </source>
</evidence>
<dbReference type="Pfam" id="PF26113">
    <property type="entry name" value="GH16_XgeA"/>
    <property type="match status" value="1"/>
</dbReference>
<evidence type="ECO:0000313" key="5">
    <source>
        <dbReference type="Proteomes" id="UP000601435"/>
    </source>
</evidence>
<dbReference type="InterPro" id="IPR013320">
    <property type="entry name" value="ConA-like_dom_sf"/>
</dbReference>
<dbReference type="AlphaFoldDB" id="A0A812PDF4"/>
<evidence type="ECO:0000313" key="4">
    <source>
        <dbReference type="EMBL" id="CAE7338900.1"/>
    </source>
</evidence>
<dbReference type="SUPFAM" id="SSF49899">
    <property type="entry name" value="Concanavalin A-like lectins/glucanases"/>
    <property type="match status" value="1"/>
</dbReference>
<keyword evidence="2" id="KW-0812">Transmembrane</keyword>
<feature type="transmembrane region" description="Helical" evidence="2">
    <location>
        <begin position="605"/>
        <end position="626"/>
    </location>
</feature>
<comment type="caution">
    <text evidence="4">The sequence shown here is derived from an EMBL/GenBank/DDBJ whole genome shotgun (WGS) entry which is preliminary data.</text>
</comment>
<feature type="region of interest" description="Disordered" evidence="1">
    <location>
        <begin position="144"/>
        <end position="163"/>
    </location>
</feature>
<feature type="domain" description="GH16" evidence="3">
    <location>
        <begin position="270"/>
        <end position="557"/>
    </location>
</feature>